<reference evidence="2" key="1">
    <citation type="submission" date="2022-12" db="EMBL/GenBank/DDBJ databases">
        <title>Draft genome assemblies for two species of Escallonia (Escalloniales).</title>
        <authorList>
            <person name="Chanderbali A."/>
            <person name="Dervinis C."/>
            <person name="Anghel I."/>
            <person name="Soltis D."/>
            <person name="Soltis P."/>
            <person name="Zapata F."/>
        </authorList>
    </citation>
    <scope>NUCLEOTIDE SEQUENCE</scope>
    <source>
        <strain evidence="2">UCBG92.1500</strain>
        <tissue evidence="2">Leaf</tissue>
    </source>
</reference>
<keyword evidence="3" id="KW-1185">Reference proteome</keyword>
<dbReference type="AlphaFoldDB" id="A0AA88RMS7"/>
<evidence type="ECO:0000313" key="3">
    <source>
        <dbReference type="Proteomes" id="UP001187471"/>
    </source>
</evidence>
<proteinExistence type="inferred from homology"/>
<dbReference type="PANTHER" id="PTHR11926:SF1395">
    <property type="entry name" value="GLYCOSYLTRANSFERASE"/>
    <property type="match status" value="1"/>
</dbReference>
<accession>A0AA88RMS7</accession>
<gene>
    <name evidence="2" type="ORF">RJ640_019320</name>
</gene>
<name>A0AA88RMS7_9ASTE</name>
<organism evidence="2 3">
    <name type="scientific">Escallonia rubra</name>
    <dbReference type="NCBI Taxonomy" id="112253"/>
    <lineage>
        <taxon>Eukaryota</taxon>
        <taxon>Viridiplantae</taxon>
        <taxon>Streptophyta</taxon>
        <taxon>Embryophyta</taxon>
        <taxon>Tracheophyta</taxon>
        <taxon>Spermatophyta</taxon>
        <taxon>Magnoliopsida</taxon>
        <taxon>eudicotyledons</taxon>
        <taxon>Gunneridae</taxon>
        <taxon>Pentapetalae</taxon>
        <taxon>asterids</taxon>
        <taxon>campanulids</taxon>
        <taxon>Escalloniales</taxon>
        <taxon>Escalloniaceae</taxon>
        <taxon>Escallonia</taxon>
    </lineage>
</organism>
<dbReference type="GO" id="GO:0080043">
    <property type="term" value="F:quercetin 3-O-glucosyltransferase activity"/>
    <property type="evidence" value="ECO:0007669"/>
    <property type="project" value="TreeGrafter"/>
</dbReference>
<evidence type="ECO:0000313" key="2">
    <source>
        <dbReference type="EMBL" id="KAK2992838.1"/>
    </source>
</evidence>
<dbReference type="Proteomes" id="UP001187471">
    <property type="component" value="Unassembled WGS sequence"/>
</dbReference>
<comment type="similarity">
    <text evidence="1">Belongs to the UDP-glycosyltransferase family.</text>
</comment>
<sequence>MPYPGRGHINPMINLCTLLASRDSITITIVLTEEWLGLVGSGLDRPNIRLWSIPNVLPSEHDRVADIIGFIESVFTKMEAPFCRLLDQLDDLPVSCVLADTLLPWITAVGSRRSIPTVSLWTAVPSTFLGLYEEFPGESLIFYQVVWLCSLASCLGLDRSLAEFSFHHPHRLVKILIETKNHRDHGNTAYRNEEP</sequence>
<dbReference type="PANTHER" id="PTHR11926">
    <property type="entry name" value="GLUCOSYL/GLUCURONOSYL TRANSFERASES"/>
    <property type="match status" value="1"/>
</dbReference>
<protein>
    <submittedName>
        <fullName evidence="2">Uncharacterized protein</fullName>
    </submittedName>
</protein>
<dbReference type="EMBL" id="JAVXUO010000374">
    <property type="protein sequence ID" value="KAK2992838.1"/>
    <property type="molecule type" value="Genomic_DNA"/>
</dbReference>
<comment type="caution">
    <text evidence="2">The sequence shown here is derived from an EMBL/GenBank/DDBJ whole genome shotgun (WGS) entry which is preliminary data.</text>
</comment>
<evidence type="ECO:0000256" key="1">
    <source>
        <dbReference type="ARBA" id="ARBA00009995"/>
    </source>
</evidence>
<dbReference type="GO" id="GO:0080044">
    <property type="term" value="F:quercetin 7-O-glucosyltransferase activity"/>
    <property type="evidence" value="ECO:0007669"/>
    <property type="project" value="TreeGrafter"/>
</dbReference>
<dbReference type="Gene3D" id="3.40.50.2000">
    <property type="entry name" value="Glycogen Phosphorylase B"/>
    <property type="match status" value="1"/>
</dbReference>
<dbReference type="SUPFAM" id="SSF53756">
    <property type="entry name" value="UDP-Glycosyltransferase/glycogen phosphorylase"/>
    <property type="match status" value="1"/>
</dbReference>